<dbReference type="InterPro" id="IPR050223">
    <property type="entry name" value="D-isomer_2-hydroxyacid_DH"/>
</dbReference>
<dbReference type="PANTHER" id="PTHR10996:SF178">
    <property type="entry name" value="2-HYDROXYACID DEHYDROGENASE YGL185C-RELATED"/>
    <property type="match status" value="1"/>
</dbReference>
<comment type="caution">
    <text evidence="4">The sequence shown here is derived from an EMBL/GenBank/DDBJ whole genome shotgun (WGS) entry which is preliminary data.</text>
</comment>
<protein>
    <submittedName>
        <fullName evidence="4">Hydroxyacid dehydrogenase</fullName>
    </submittedName>
</protein>
<keyword evidence="1" id="KW-0560">Oxidoreductase</keyword>
<evidence type="ECO:0000313" key="4">
    <source>
        <dbReference type="EMBL" id="MBC2595448.1"/>
    </source>
</evidence>
<evidence type="ECO:0000259" key="3">
    <source>
        <dbReference type="Pfam" id="PF02826"/>
    </source>
</evidence>
<evidence type="ECO:0000256" key="1">
    <source>
        <dbReference type="ARBA" id="ARBA00023002"/>
    </source>
</evidence>
<dbReference type="SUPFAM" id="SSF51735">
    <property type="entry name" value="NAD(P)-binding Rossmann-fold domains"/>
    <property type="match status" value="1"/>
</dbReference>
<dbReference type="Pfam" id="PF02826">
    <property type="entry name" value="2-Hacid_dh_C"/>
    <property type="match status" value="1"/>
</dbReference>
<dbReference type="InterPro" id="IPR006140">
    <property type="entry name" value="D-isomer_DH_NAD-bd"/>
</dbReference>
<dbReference type="Gene3D" id="3.40.50.720">
    <property type="entry name" value="NAD(P)-binding Rossmann-like Domain"/>
    <property type="match status" value="2"/>
</dbReference>
<keyword evidence="5" id="KW-1185">Reference proteome</keyword>
<dbReference type="InterPro" id="IPR036291">
    <property type="entry name" value="NAD(P)-bd_dom_sf"/>
</dbReference>
<dbReference type="GO" id="GO:0005829">
    <property type="term" value="C:cytosol"/>
    <property type="evidence" value="ECO:0007669"/>
    <property type="project" value="TreeGrafter"/>
</dbReference>
<dbReference type="GO" id="GO:0051287">
    <property type="term" value="F:NAD binding"/>
    <property type="evidence" value="ECO:0007669"/>
    <property type="project" value="InterPro"/>
</dbReference>
<dbReference type="RefSeq" id="WP_185676404.1">
    <property type="nucleotide sequence ID" value="NZ_JACHVB010000042.1"/>
</dbReference>
<name>A0A842HHH5_9BACT</name>
<feature type="domain" description="D-isomer specific 2-hydroxyacid dehydrogenase NAD-binding" evidence="3">
    <location>
        <begin position="121"/>
        <end position="297"/>
    </location>
</feature>
<dbReference type="GO" id="GO:0030267">
    <property type="term" value="F:glyoxylate reductase (NADPH) activity"/>
    <property type="evidence" value="ECO:0007669"/>
    <property type="project" value="TreeGrafter"/>
</dbReference>
<dbReference type="PANTHER" id="PTHR10996">
    <property type="entry name" value="2-HYDROXYACID DEHYDROGENASE-RELATED"/>
    <property type="match status" value="1"/>
</dbReference>
<dbReference type="AlphaFoldDB" id="A0A842HHH5"/>
<keyword evidence="2" id="KW-0520">NAD</keyword>
<gene>
    <name evidence="4" type="ORF">H5P28_14370</name>
</gene>
<dbReference type="EMBL" id="JACHVB010000042">
    <property type="protein sequence ID" value="MBC2595448.1"/>
    <property type="molecule type" value="Genomic_DNA"/>
</dbReference>
<accession>A0A842HHH5</accession>
<sequence>MSTRNLLVVLSESEKQDFLPLPLWERLCGLAPDLTWMTPQEVEERGWESVFSSIKPKILVTGWRTPPLPDDGIFARESGLEYLCHLPGSVRKLIPEVWIANGLVVSNWGNSISHVVAECGLMLITSGLRRAGYWNNAMHHSDAWKGPDLDTCSLFGRRVGIHGLGAIARSLVRLLEPFGLEISVYSPSVPQEVLDEYRVKRCDSLEELFSKNNVIVELAPLTPKNTGIVTEELLRMIPDDGLFVNIGRGAVVDEDALARVCAEGRLHAALDVYTIEPLPADSPLRQLDNVTLLPHLGGPTVDQRQTAGAYGLDNIERYLRGEEPESVVTLSTYARAT</sequence>
<proteinExistence type="predicted"/>
<reference evidence="4 5" key="1">
    <citation type="submission" date="2020-07" db="EMBL/GenBank/DDBJ databases">
        <authorList>
            <person name="Feng X."/>
        </authorList>
    </citation>
    <scope>NUCLEOTIDE SEQUENCE [LARGE SCALE GENOMIC DNA]</scope>
    <source>
        <strain evidence="4 5">JCM31066</strain>
    </source>
</reference>
<dbReference type="GO" id="GO:0016618">
    <property type="term" value="F:hydroxypyruvate reductase [NAD(P)H] activity"/>
    <property type="evidence" value="ECO:0007669"/>
    <property type="project" value="TreeGrafter"/>
</dbReference>
<dbReference type="CDD" id="cd12167">
    <property type="entry name" value="2-Hacid_dh_8"/>
    <property type="match status" value="1"/>
</dbReference>
<evidence type="ECO:0000313" key="5">
    <source>
        <dbReference type="Proteomes" id="UP000546464"/>
    </source>
</evidence>
<evidence type="ECO:0000256" key="2">
    <source>
        <dbReference type="ARBA" id="ARBA00023027"/>
    </source>
</evidence>
<organism evidence="4 5">
    <name type="scientific">Ruficoccus amylovorans</name>
    <dbReference type="NCBI Taxonomy" id="1804625"/>
    <lineage>
        <taxon>Bacteria</taxon>
        <taxon>Pseudomonadati</taxon>
        <taxon>Verrucomicrobiota</taxon>
        <taxon>Opitutia</taxon>
        <taxon>Puniceicoccales</taxon>
        <taxon>Cerasicoccaceae</taxon>
        <taxon>Ruficoccus</taxon>
    </lineage>
</organism>
<dbReference type="Proteomes" id="UP000546464">
    <property type="component" value="Unassembled WGS sequence"/>
</dbReference>